<proteinExistence type="predicted"/>
<accession>A0AAD7N7D2</accession>
<reference evidence="1" key="1">
    <citation type="submission" date="2023-03" db="EMBL/GenBank/DDBJ databases">
        <title>Massive genome expansion in bonnet fungi (Mycena s.s.) driven by repeated elements and novel gene families across ecological guilds.</title>
        <authorList>
            <consortium name="Lawrence Berkeley National Laboratory"/>
            <person name="Harder C.B."/>
            <person name="Miyauchi S."/>
            <person name="Viragh M."/>
            <person name="Kuo A."/>
            <person name="Thoen E."/>
            <person name="Andreopoulos B."/>
            <person name="Lu D."/>
            <person name="Skrede I."/>
            <person name="Drula E."/>
            <person name="Henrissat B."/>
            <person name="Morin E."/>
            <person name="Kohler A."/>
            <person name="Barry K."/>
            <person name="LaButti K."/>
            <person name="Morin E."/>
            <person name="Salamov A."/>
            <person name="Lipzen A."/>
            <person name="Mereny Z."/>
            <person name="Hegedus B."/>
            <person name="Baldrian P."/>
            <person name="Stursova M."/>
            <person name="Weitz H."/>
            <person name="Taylor A."/>
            <person name="Grigoriev I.V."/>
            <person name="Nagy L.G."/>
            <person name="Martin F."/>
            <person name="Kauserud H."/>
        </authorList>
    </citation>
    <scope>NUCLEOTIDE SEQUENCE</scope>
    <source>
        <strain evidence="1">CBHHK182m</strain>
    </source>
</reference>
<dbReference type="EMBL" id="JARKIB010000067">
    <property type="protein sequence ID" value="KAJ7749892.1"/>
    <property type="molecule type" value="Genomic_DNA"/>
</dbReference>
<organism evidence="1 2">
    <name type="scientific">Mycena metata</name>
    <dbReference type="NCBI Taxonomy" id="1033252"/>
    <lineage>
        <taxon>Eukaryota</taxon>
        <taxon>Fungi</taxon>
        <taxon>Dikarya</taxon>
        <taxon>Basidiomycota</taxon>
        <taxon>Agaricomycotina</taxon>
        <taxon>Agaricomycetes</taxon>
        <taxon>Agaricomycetidae</taxon>
        <taxon>Agaricales</taxon>
        <taxon>Marasmiineae</taxon>
        <taxon>Mycenaceae</taxon>
        <taxon>Mycena</taxon>
    </lineage>
</organism>
<protein>
    <submittedName>
        <fullName evidence="1">Uncharacterized protein</fullName>
    </submittedName>
</protein>
<dbReference type="Proteomes" id="UP001215598">
    <property type="component" value="Unassembled WGS sequence"/>
</dbReference>
<evidence type="ECO:0000313" key="1">
    <source>
        <dbReference type="EMBL" id="KAJ7749892.1"/>
    </source>
</evidence>
<evidence type="ECO:0000313" key="2">
    <source>
        <dbReference type="Proteomes" id="UP001215598"/>
    </source>
</evidence>
<keyword evidence="2" id="KW-1185">Reference proteome</keyword>
<dbReference type="AlphaFoldDB" id="A0AAD7N7D2"/>
<sequence length="116" mass="13118">MDEKGIQLGLFGAQSLVLVGRDQLTAHHVEDGNRKPVTIIETTCADGTALRPVIYKGKTQDLRWSPRIADSKLEILIEVSRRRRLPREADENHILVNVGVRGRNELELNSRRKSPK</sequence>
<name>A0AAD7N7D2_9AGAR</name>
<comment type="caution">
    <text evidence="1">The sequence shown here is derived from an EMBL/GenBank/DDBJ whole genome shotgun (WGS) entry which is preliminary data.</text>
</comment>
<gene>
    <name evidence="1" type="ORF">B0H16DRAFT_1460923</name>
</gene>